<proteinExistence type="inferred from homology"/>
<feature type="domain" description="THIF-type NAD/FAD binding fold" evidence="5">
    <location>
        <begin position="536"/>
        <end position="1019"/>
    </location>
</feature>
<dbReference type="InterPro" id="IPR000594">
    <property type="entry name" value="ThiF_NAD_FAD-bd"/>
</dbReference>
<dbReference type="InterPro" id="IPR000011">
    <property type="entry name" value="UBQ/SUMO-activ_enz_E1-like"/>
</dbReference>
<dbReference type="InterPro" id="IPR042449">
    <property type="entry name" value="Ub-E1_IAD_1"/>
</dbReference>
<dbReference type="PANTHER" id="PTHR10953:SF4">
    <property type="entry name" value="UBIQUITIN-ACTIVATING ENZYME E1 C-TERMINAL DOMAIN-CONTAINING PROTEIN"/>
    <property type="match status" value="1"/>
</dbReference>
<accession>A0A7S3P2X3</accession>
<dbReference type="AlphaFoldDB" id="A0A7S3P2X3"/>
<protein>
    <recommendedName>
        <fullName evidence="8">Ubiquitin-activating enzyme E1 C-terminal domain-containing protein</fullName>
    </recommendedName>
</protein>
<name>A0A7S3P2X3_9STRA</name>
<dbReference type="SUPFAM" id="SSF69572">
    <property type="entry name" value="Activating enzymes of the ubiquitin-like proteins"/>
    <property type="match status" value="2"/>
</dbReference>
<feature type="domain" description="THIF-type NAD/FAD binding fold" evidence="5">
    <location>
        <begin position="29"/>
        <end position="498"/>
    </location>
</feature>
<dbReference type="EMBL" id="HBIM01001249">
    <property type="protein sequence ID" value="CAE0402832.1"/>
    <property type="molecule type" value="Transcribed_RNA"/>
</dbReference>
<evidence type="ECO:0000259" key="6">
    <source>
        <dbReference type="Pfam" id="PF10585"/>
    </source>
</evidence>
<dbReference type="GO" id="GO:0031510">
    <property type="term" value="C:SUMO activating enzyme complex"/>
    <property type="evidence" value="ECO:0007669"/>
    <property type="project" value="TreeGrafter"/>
</dbReference>
<dbReference type="InterPro" id="IPR019572">
    <property type="entry name" value="UBA_E1_SCCH"/>
</dbReference>
<evidence type="ECO:0000256" key="1">
    <source>
        <dbReference type="ARBA" id="ARBA00004906"/>
    </source>
</evidence>
<dbReference type="InterPro" id="IPR035985">
    <property type="entry name" value="Ubiquitin-activating_enz"/>
</dbReference>
<dbReference type="GO" id="GO:0005737">
    <property type="term" value="C:cytoplasm"/>
    <property type="evidence" value="ECO:0007669"/>
    <property type="project" value="TreeGrafter"/>
</dbReference>
<dbReference type="GO" id="GO:0019948">
    <property type="term" value="F:SUMO activating enzyme activity"/>
    <property type="evidence" value="ECO:0007669"/>
    <property type="project" value="TreeGrafter"/>
</dbReference>
<dbReference type="PRINTS" id="PR01849">
    <property type="entry name" value="UBIQUITINACT"/>
</dbReference>
<dbReference type="GO" id="GO:0016567">
    <property type="term" value="P:protein ubiquitination"/>
    <property type="evidence" value="ECO:0007669"/>
    <property type="project" value="UniProtKB-UniPathway"/>
</dbReference>
<dbReference type="Gene3D" id="1.10.10.2660">
    <property type="entry name" value="Ubiquitin-activating enzyme E1, SCCH domain"/>
    <property type="match status" value="1"/>
</dbReference>
<evidence type="ECO:0000313" key="7">
    <source>
        <dbReference type="EMBL" id="CAE0402832.1"/>
    </source>
</evidence>
<sequence>MTSASTTTWGEWMGSWKTSLDEETERIDRQKAALGAESVARIKDLHVLMLGMQGVGVETAKNLILSNVGSVTLWDPHPTVLADLGTNFYLTSADAQAKTPRADASQPELQSLNPFCKVQVLNATSIDESVLLNSNVVSSGKSYAAVVVTSLAAVPNLLEINNICRQNNIAFILACNHGISASIFSDFGPKHEITDELGEPTRLLAMSNLEVLECPELFNISGFKTGKPVAIVTIAQADHGLDDGNIVQLDDMRGRLESWNGKRFTVKRVAFQSPTAAKVNAQEVTFKEILKQPTAAIVQNFEKQFQFYKTQHEEGEAKDKKFPVRTITMFNRLALVLEEDLPDGMAMQDLAAAYESGGLLQQVRPSVFKEYESMQKTLEESTPVPQMLRGEDWEAGKGVENHLCISGILEFHKQHGRWPAIHSQKDADEFLEILKNISQQRQEVKSSGCWAQAVSFGFPTGEARDLDESRIRSFSKLFGTELTGLCAFLGGATAQEVLKKTGKFTPISQWIHHDEPCLVHDDDDTSNVSPLFGSRYDHQIAILGKDFQAKLANQRVFLVGCGALGCEYLKGLALMGVATGRHGKIYVTDMDRIEVSNLSRQFLFRDKDVGSPKSVSGARVVKEWNPQMNITALEKKVGPDTEDFFDDEFWESLNLCWNALDNVLARKYTDSQCLLHSKALLESGTLGTKCNHEVILPYRTSTYNDGKESDENENQIAMCTLRSFPYMPLHCIEFAKQAYFSDYFEFGPDQYESFRKDMEGFFEQLDAMDAGEQLKGLKMIHSYIELQKSSGGTMDFKGCVKVAFSRMMEDFRTSVLNLCYSADAMEKSSGTKFWTGTKRRPRPVDWTHPMPELWEYLYCTANMYAVVWGLEPVRDRETFEMIVKDLDLKQPEWIPPSQNVDLNENDDDAGSGDAAADAEKLKAELYNVDTSTLKQAFPHDFEKDDDSNFHVDFLTVATNLRAWNYDIKLSPRHAVKVTAGRIIPALATTTAMVCGLVDIEFCKLVLGLESQGRGVFLNSNINLAAGSGNFTTFSPDPPIALKTGLKSPETFTSWDQIVLAFGAHNEMSVEQLVLYIQDTFGVTVDRIYAHGDTSDNAIYSAVDQKKLLWDIHIDEQGKPHVSDGVFSQWPQIRMAVQMLGRLPPTSGQRKVFEGQINNVKTALDNTKKSFRQIFTGPVSKAYEHIYRPSEEGEKKEYYDRVYGKRDYYLLGVHCTTAESADIHLPCMKYVVARDGDEQSGKRMRVDE</sequence>
<dbReference type="Pfam" id="PF00899">
    <property type="entry name" value="ThiF"/>
    <property type="match status" value="2"/>
</dbReference>
<feature type="region of interest" description="Disordered" evidence="4">
    <location>
        <begin position="894"/>
        <end position="914"/>
    </location>
</feature>
<comment type="similarity">
    <text evidence="2">Belongs to the ubiquitin-activating E1 family.</text>
</comment>
<reference evidence="7" key="1">
    <citation type="submission" date="2021-01" db="EMBL/GenBank/DDBJ databases">
        <authorList>
            <person name="Corre E."/>
            <person name="Pelletier E."/>
            <person name="Niang G."/>
            <person name="Scheremetjew M."/>
            <person name="Finn R."/>
            <person name="Kale V."/>
            <person name="Holt S."/>
            <person name="Cochrane G."/>
            <person name="Meng A."/>
            <person name="Brown T."/>
            <person name="Cohen L."/>
        </authorList>
    </citation>
    <scope>NUCLEOTIDE SEQUENCE</scope>
    <source>
        <strain evidence="7">CCMP127</strain>
    </source>
</reference>
<comment type="pathway">
    <text evidence="1">Protein modification; protein ubiquitination.</text>
</comment>
<dbReference type="Gene3D" id="3.40.50.12550">
    <property type="entry name" value="Ubiquitin-activating enzyme E1, inactive adenylation domain, subdomain 2"/>
    <property type="match status" value="2"/>
</dbReference>
<dbReference type="Gene3D" id="3.40.50.720">
    <property type="entry name" value="NAD(P)-binding Rossmann-like Domain"/>
    <property type="match status" value="1"/>
</dbReference>
<keyword evidence="3" id="KW-0436">Ligase</keyword>
<dbReference type="PANTHER" id="PTHR10953">
    <property type="entry name" value="UBIQUITIN-ACTIVATING ENZYME E1"/>
    <property type="match status" value="1"/>
</dbReference>
<evidence type="ECO:0008006" key="8">
    <source>
        <dbReference type="Google" id="ProtNLM"/>
    </source>
</evidence>
<evidence type="ECO:0000256" key="4">
    <source>
        <dbReference type="SAM" id="MobiDB-lite"/>
    </source>
</evidence>
<feature type="domain" description="Ubiquitin-activating enzyme SCCH" evidence="6">
    <location>
        <begin position="725"/>
        <end position="976"/>
    </location>
</feature>
<evidence type="ECO:0000256" key="2">
    <source>
        <dbReference type="ARBA" id="ARBA00005673"/>
    </source>
</evidence>
<gene>
    <name evidence="7" type="ORF">ACOF00016_LOCUS1083</name>
</gene>
<dbReference type="Gene3D" id="3.50.50.80">
    <property type="entry name" value="Ubiquitin-activating enzyme E1, inactive adenylation domain, subdomain 1"/>
    <property type="match status" value="1"/>
</dbReference>
<organism evidence="7">
    <name type="scientific">Amphora coffeiformis</name>
    <dbReference type="NCBI Taxonomy" id="265554"/>
    <lineage>
        <taxon>Eukaryota</taxon>
        <taxon>Sar</taxon>
        <taxon>Stramenopiles</taxon>
        <taxon>Ochrophyta</taxon>
        <taxon>Bacillariophyta</taxon>
        <taxon>Bacillariophyceae</taxon>
        <taxon>Bacillariophycidae</taxon>
        <taxon>Thalassiophysales</taxon>
        <taxon>Catenulaceae</taxon>
        <taxon>Amphora</taxon>
    </lineage>
</organism>
<dbReference type="GO" id="GO:0016925">
    <property type="term" value="P:protein sumoylation"/>
    <property type="evidence" value="ECO:0007669"/>
    <property type="project" value="TreeGrafter"/>
</dbReference>
<evidence type="ECO:0000256" key="3">
    <source>
        <dbReference type="ARBA" id="ARBA00022598"/>
    </source>
</evidence>
<dbReference type="InterPro" id="IPR042063">
    <property type="entry name" value="Ubi_acti_E1_SCCH"/>
</dbReference>
<dbReference type="InterPro" id="IPR045886">
    <property type="entry name" value="ThiF/MoeB/HesA"/>
</dbReference>
<dbReference type="Pfam" id="PF10585">
    <property type="entry name" value="UBA_E1_SCCH"/>
    <property type="match status" value="1"/>
</dbReference>
<dbReference type="UniPathway" id="UPA00143"/>
<evidence type="ECO:0000259" key="5">
    <source>
        <dbReference type="Pfam" id="PF00899"/>
    </source>
</evidence>